<comment type="caution">
    <text evidence="2">The sequence shown here is derived from an EMBL/GenBank/DDBJ whole genome shotgun (WGS) entry which is preliminary data.</text>
</comment>
<dbReference type="PANTHER" id="PTHR43689">
    <property type="entry name" value="HYDROLASE"/>
    <property type="match status" value="1"/>
</dbReference>
<dbReference type="InterPro" id="IPR000073">
    <property type="entry name" value="AB_hydrolase_1"/>
</dbReference>
<dbReference type="PANTHER" id="PTHR43689:SF8">
    <property type="entry name" value="ALPHA_BETA-HYDROLASES SUPERFAMILY PROTEIN"/>
    <property type="match status" value="1"/>
</dbReference>
<dbReference type="OrthoDB" id="9779853at2"/>
<dbReference type="InterPro" id="IPR029058">
    <property type="entry name" value="AB_hydrolase_fold"/>
</dbReference>
<accession>A0A1A7RBZ7</accession>
<sequence>MDINTQTHLFNIGKHRIFAQSWHKLGGSNACPIILLHDSLGSVTLWRDFPKQLAVQTGRQVIAYDRLGFGLSDVCEQNLSNDFVFTEATTTFKALLDYFQFSQFLVLGHSVGGGMAAAIAAQYPKQCVGLITIAAQYEVEELTLSGIRTAKKTFQQAGQLERLEKYHPNKAQWVLDAWTETWLSPTFANWNLSQVLAQVMCPALIIHGELDEYGTTAQAQQLFEGIEANAELHILEGLHHLPHKEQPDLVIALIDEFIQSLP</sequence>
<organism evidence="2 3">
    <name type="scientific">Acinetobacter gandensis</name>
    <dbReference type="NCBI Taxonomy" id="1443941"/>
    <lineage>
        <taxon>Bacteria</taxon>
        <taxon>Pseudomonadati</taxon>
        <taxon>Pseudomonadota</taxon>
        <taxon>Gammaproteobacteria</taxon>
        <taxon>Moraxellales</taxon>
        <taxon>Moraxellaceae</taxon>
        <taxon>Acinetobacter</taxon>
    </lineage>
</organism>
<dbReference type="Proteomes" id="UP000185753">
    <property type="component" value="Unassembled WGS sequence"/>
</dbReference>
<name>A0A1A7RBZ7_9GAMM</name>
<dbReference type="PRINTS" id="PR00111">
    <property type="entry name" value="ABHYDROLASE"/>
</dbReference>
<proteinExistence type="predicted"/>
<dbReference type="AlphaFoldDB" id="A0A1A7RBZ7"/>
<dbReference type="GO" id="GO:0016787">
    <property type="term" value="F:hydrolase activity"/>
    <property type="evidence" value="ECO:0007669"/>
    <property type="project" value="UniProtKB-KW"/>
</dbReference>
<keyword evidence="2" id="KW-0378">Hydrolase</keyword>
<reference evidence="3" key="1">
    <citation type="submission" date="2016-06" db="EMBL/GenBank/DDBJ databases">
        <authorList>
            <person name="Radolfova-Krizova L."/>
            <person name="Nemec A."/>
        </authorList>
    </citation>
    <scope>NUCLEOTIDE SEQUENCE [LARGE SCALE GENOMIC DNA]</scope>
    <source>
        <strain evidence="3">ANC 4275</strain>
    </source>
</reference>
<feature type="domain" description="AB hydrolase-1" evidence="1">
    <location>
        <begin position="32"/>
        <end position="178"/>
    </location>
</feature>
<keyword evidence="3" id="KW-1185">Reference proteome</keyword>
<dbReference type="Gene3D" id="3.40.50.1820">
    <property type="entry name" value="alpha/beta hydrolase"/>
    <property type="match status" value="1"/>
</dbReference>
<gene>
    <name evidence="2" type="ORF">A9J31_01690</name>
</gene>
<dbReference type="Pfam" id="PF00561">
    <property type="entry name" value="Abhydrolase_1"/>
    <property type="match status" value="1"/>
</dbReference>
<evidence type="ECO:0000259" key="1">
    <source>
        <dbReference type="Pfam" id="PF00561"/>
    </source>
</evidence>
<evidence type="ECO:0000313" key="2">
    <source>
        <dbReference type="EMBL" id="OBX29029.1"/>
    </source>
</evidence>
<dbReference type="SUPFAM" id="SSF53474">
    <property type="entry name" value="alpha/beta-Hydrolases"/>
    <property type="match status" value="1"/>
</dbReference>
<protein>
    <submittedName>
        <fullName evidence="2">Alpha/beta hydrolase</fullName>
    </submittedName>
</protein>
<evidence type="ECO:0000313" key="3">
    <source>
        <dbReference type="Proteomes" id="UP000185753"/>
    </source>
</evidence>
<dbReference type="RefSeq" id="WP_067762895.1">
    <property type="nucleotide sequence ID" value="NZ_LZDS01000012.1"/>
</dbReference>
<dbReference type="STRING" id="1443941.A9J31_01690"/>
<dbReference type="EMBL" id="LZDS01000012">
    <property type="protein sequence ID" value="OBX29029.1"/>
    <property type="molecule type" value="Genomic_DNA"/>
</dbReference>